<gene>
    <name evidence="1" type="ORF">BCR42DRAFT_435200</name>
</gene>
<organism evidence="1 2">
    <name type="scientific">Absidia repens</name>
    <dbReference type="NCBI Taxonomy" id="90262"/>
    <lineage>
        <taxon>Eukaryota</taxon>
        <taxon>Fungi</taxon>
        <taxon>Fungi incertae sedis</taxon>
        <taxon>Mucoromycota</taxon>
        <taxon>Mucoromycotina</taxon>
        <taxon>Mucoromycetes</taxon>
        <taxon>Mucorales</taxon>
        <taxon>Cunninghamellaceae</taxon>
        <taxon>Absidia</taxon>
    </lineage>
</organism>
<dbReference type="EMBL" id="MCGE01000007">
    <property type="protein sequence ID" value="ORZ19315.1"/>
    <property type="molecule type" value="Genomic_DNA"/>
</dbReference>
<evidence type="ECO:0000313" key="2">
    <source>
        <dbReference type="Proteomes" id="UP000193560"/>
    </source>
</evidence>
<protein>
    <recommendedName>
        <fullName evidence="3">Tubulin-specific chaperone A</fullName>
    </recommendedName>
</protein>
<comment type="caution">
    <text evidence="1">The sequence shown here is derived from an EMBL/GenBank/DDBJ whole genome shotgun (WGS) entry which is preliminary data.</text>
</comment>
<dbReference type="OrthoDB" id="2098303at2759"/>
<proteinExistence type="predicted"/>
<accession>A0A1X2IMR9</accession>
<evidence type="ECO:0008006" key="3">
    <source>
        <dbReference type="Google" id="ProtNLM"/>
    </source>
</evidence>
<evidence type="ECO:0000313" key="1">
    <source>
        <dbReference type="EMBL" id="ORZ19315.1"/>
    </source>
</evidence>
<keyword evidence="2" id="KW-1185">Reference proteome</keyword>
<dbReference type="Proteomes" id="UP000193560">
    <property type="component" value="Unassembled WGS sequence"/>
</dbReference>
<reference evidence="1 2" key="1">
    <citation type="submission" date="2016-07" db="EMBL/GenBank/DDBJ databases">
        <title>Pervasive Adenine N6-methylation of Active Genes in Fungi.</title>
        <authorList>
            <consortium name="DOE Joint Genome Institute"/>
            <person name="Mondo S.J."/>
            <person name="Dannebaum R.O."/>
            <person name="Kuo R.C."/>
            <person name="Labutti K."/>
            <person name="Haridas S."/>
            <person name="Kuo A."/>
            <person name="Salamov A."/>
            <person name="Ahrendt S.R."/>
            <person name="Lipzen A."/>
            <person name="Sullivan W."/>
            <person name="Andreopoulos W.B."/>
            <person name="Clum A."/>
            <person name="Lindquist E."/>
            <person name="Daum C."/>
            <person name="Ramamoorthy G.K."/>
            <person name="Gryganskyi A."/>
            <person name="Culley D."/>
            <person name="Magnuson J.K."/>
            <person name="James T.Y."/>
            <person name="O'Malley M.A."/>
            <person name="Stajich J.E."/>
            <person name="Spatafora J.W."/>
            <person name="Visel A."/>
            <person name="Grigoriev I.V."/>
        </authorList>
    </citation>
    <scope>NUCLEOTIDE SEQUENCE [LARGE SCALE GENOMIC DNA]</scope>
    <source>
        <strain evidence="1 2">NRRL 1336</strain>
    </source>
</reference>
<name>A0A1X2IMR9_9FUNG</name>
<dbReference type="AlphaFoldDB" id="A0A1X2IMR9"/>
<sequence length="97" mass="11142">MRKDTKQQIAQMHEQLVHIAQKCSETSHSDYTADDIRKLQNKLSHIDERYQENLLHAQSQQKSDVAEDPFEVPGEAQIANELSIVHDAITSMLQKTE</sequence>